<gene>
    <name evidence="4" type="ORF">RB602_10595</name>
</gene>
<name>A0AA97I0D9_9SPHN</name>
<dbReference type="InterPro" id="IPR029063">
    <property type="entry name" value="SAM-dependent_MTases_sf"/>
</dbReference>
<reference evidence="4 5" key="1">
    <citation type="submission" date="2023-10" db="EMBL/GenBank/DDBJ databases">
        <title>Complete genome sequence of a Sphingomonadaceae bacterium.</title>
        <authorList>
            <person name="Yan C."/>
        </authorList>
    </citation>
    <scope>NUCLEOTIDE SEQUENCE [LARGE SCALE GENOMIC DNA]</scope>
    <source>
        <strain evidence="4 5">SCSIO 66989</strain>
    </source>
</reference>
<dbReference type="GO" id="GO:0008168">
    <property type="term" value="F:methyltransferase activity"/>
    <property type="evidence" value="ECO:0007669"/>
    <property type="project" value="UniProtKB-KW"/>
</dbReference>
<proteinExistence type="predicted"/>
<dbReference type="RefSeq" id="WP_317080535.1">
    <property type="nucleotide sequence ID" value="NZ_CP136594.1"/>
</dbReference>
<dbReference type="GO" id="GO:0032259">
    <property type="term" value="P:methylation"/>
    <property type="evidence" value="ECO:0007669"/>
    <property type="project" value="UniProtKB-KW"/>
</dbReference>
<sequence length="288" mass="31323">MTQDGPKDIFDTHRQSLHRARAHTIRTRDPKADIVSELMAEEIIARLEWVTRDFREALIIGNAPKSLLDALADRDIAATLCDIVPVDGTDPVKLDRWDILPETIGRPDLVISLGILDAVNDLPGLLIQIRRALKPDGLFLGAMLGAGSMSRLKAAMIAADEAKATPHIHPQIDVRAAGNLLSRCGFTMPVTDSDSMRLRYSDMMGLVRDIRAFGGTNALAGALYPVSKSGLIAAFRNFANQADDDGKTAEQLEFIWISGWAPSPDQPKPARRGSATASLADALRKKPE</sequence>
<keyword evidence="1 4" id="KW-0489">Methyltransferase</keyword>
<evidence type="ECO:0000313" key="4">
    <source>
        <dbReference type="EMBL" id="WOE74298.1"/>
    </source>
</evidence>
<keyword evidence="2" id="KW-0808">Transferase</keyword>
<keyword evidence="5" id="KW-1185">Reference proteome</keyword>
<dbReference type="Gene3D" id="3.40.50.150">
    <property type="entry name" value="Vaccinia Virus protein VP39"/>
    <property type="match status" value="1"/>
</dbReference>
<evidence type="ECO:0000256" key="1">
    <source>
        <dbReference type="ARBA" id="ARBA00022603"/>
    </source>
</evidence>
<evidence type="ECO:0000256" key="2">
    <source>
        <dbReference type="ARBA" id="ARBA00022679"/>
    </source>
</evidence>
<dbReference type="KEGG" id="acoa:RB602_10595"/>
<organism evidence="4 5">
    <name type="scientific">Alterisphingorhabdus coralli</name>
    <dbReference type="NCBI Taxonomy" id="3071408"/>
    <lineage>
        <taxon>Bacteria</taxon>
        <taxon>Pseudomonadati</taxon>
        <taxon>Pseudomonadota</taxon>
        <taxon>Alphaproteobacteria</taxon>
        <taxon>Sphingomonadales</taxon>
        <taxon>Sphingomonadaceae</taxon>
        <taxon>Alterisphingorhabdus (ex Yan et al. 2024)</taxon>
    </lineage>
</organism>
<evidence type="ECO:0000313" key="5">
    <source>
        <dbReference type="Proteomes" id="UP001302429"/>
    </source>
</evidence>
<accession>A0AA97I0D9</accession>
<evidence type="ECO:0000256" key="3">
    <source>
        <dbReference type="SAM" id="MobiDB-lite"/>
    </source>
</evidence>
<dbReference type="PANTHER" id="PTHR13090">
    <property type="entry name" value="ARGININE-HYDROXYLASE NDUFAF5, MITOCHONDRIAL"/>
    <property type="match status" value="1"/>
</dbReference>
<dbReference type="Proteomes" id="UP001302429">
    <property type="component" value="Chromosome"/>
</dbReference>
<dbReference type="InterPro" id="IPR050602">
    <property type="entry name" value="Malonyl-ACP_OMT"/>
</dbReference>
<dbReference type="AlphaFoldDB" id="A0AA97I0D9"/>
<dbReference type="SUPFAM" id="SSF53335">
    <property type="entry name" value="S-adenosyl-L-methionine-dependent methyltransferases"/>
    <property type="match status" value="1"/>
</dbReference>
<protein>
    <submittedName>
        <fullName evidence="4">SAM-dependent methyltransferase</fullName>
    </submittedName>
</protein>
<dbReference type="EMBL" id="CP136594">
    <property type="protein sequence ID" value="WOE74298.1"/>
    <property type="molecule type" value="Genomic_DNA"/>
</dbReference>
<dbReference type="PANTHER" id="PTHR13090:SF1">
    <property type="entry name" value="ARGININE-HYDROXYLASE NDUFAF5, MITOCHONDRIAL"/>
    <property type="match status" value="1"/>
</dbReference>
<feature type="region of interest" description="Disordered" evidence="3">
    <location>
        <begin position="260"/>
        <end position="288"/>
    </location>
</feature>